<dbReference type="RefSeq" id="WP_165097036.1">
    <property type="nucleotide sequence ID" value="NZ_CP049056.1"/>
</dbReference>
<dbReference type="InterPro" id="IPR029063">
    <property type="entry name" value="SAM-dependent_MTases_sf"/>
</dbReference>
<dbReference type="PANTHER" id="PTHR43648">
    <property type="entry name" value="ELECTRON TRANSFER FLAVOPROTEIN BETA SUBUNIT LYSINE METHYLTRANSFERASE"/>
    <property type="match status" value="1"/>
</dbReference>
<evidence type="ECO:0000256" key="5">
    <source>
        <dbReference type="ARBA" id="ARBA00022691"/>
    </source>
</evidence>
<organism evidence="7 8">
    <name type="scientific">Pikeienuella piscinae</name>
    <dbReference type="NCBI Taxonomy" id="2748098"/>
    <lineage>
        <taxon>Bacteria</taxon>
        <taxon>Pseudomonadati</taxon>
        <taxon>Pseudomonadota</taxon>
        <taxon>Alphaproteobacteria</taxon>
        <taxon>Rhodobacterales</taxon>
        <taxon>Paracoccaceae</taxon>
        <taxon>Pikeienuella</taxon>
    </lineage>
</organism>
<dbReference type="Gene3D" id="3.40.50.150">
    <property type="entry name" value="Vaccinia Virus protein VP39"/>
    <property type="match status" value="1"/>
</dbReference>
<evidence type="ECO:0000313" key="8">
    <source>
        <dbReference type="Proteomes" id="UP000503336"/>
    </source>
</evidence>
<dbReference type="InterPro" id="IPR004498">
    <property type="entry name" value="Ribosomal_PrmA_MeTrfase"/>
</dbReference>
<dbReference type="EMBL" id="CP049056">
    <property type="protein sequence ID" value="QIE55314.1"/>
    <property type="molecule type" value="Genomic_DNA"/>
</dbReference>
<dbReference type="Proteomes" id="UP000503336">
    <property type="component" value="Chromosome"/>
</dbReference>
<dbReference type="HAMAP" id="MF_00735">
    <property type="entry name" value="Methyltr_PrmA"/>
    <property type="match status" value="1"/>
</dbReference>
<gene>
    <name evidence="6" type="primary">prmA</name>
    <name evidence="7" type="ORF">G5B40_07505</name>
</gene>
<keyword evidence="3 6" id="KW-0489">Methyltransferase</keyword>
<dbReference type="KEGG" id="hdh:G5B40_07505"/>
<comment type="similarity">
    <text evidence="1 6">Belongs to the methyltransferase superfamily. PrmA family.</text>
</comment>
<comment type="subcellular location">
    <subcellularLocation>
        <location evidence="6">Cytoplasm</location>
    </subcellularLocation>
</comment>
<evidence type="ECO:0000313" key="7">
    <source>
        <dbReference type="EMBL" id="QIE55314.1"/>
    </source>
</evidence>
<dbReference type="SUPFAM" id="SSF53335">
    <property type="entry name" value="S-adenosyl-L-methionine-dependent methyltransferases"/>
    <property type="match status" value="1"/>
</dbReference>
<comment type="catalytic activity">
    <reaction evidence="6">
        <text>L-lysyl-[protein] + 3 S-adenosyl-L-methionine = N(6),N(6),N(6)-trimethyl-L-lysyl-[protein] + 3 S-adenosyl-L-homocysteine + 3 H(+)</text>
        <dbReference type="Rhea" id="RHEA:54192"/>
        <dbReference type="Rhea" id="RHEA-COMP:9752"/>
        <dbReference type="Rhea" id="RHEA-COMP:13826"/>
        <dbReference type="ChEBI" id="CHEBI:15378"/>
        <dbReference type="ChEBI" id="CHEBI:29969"/>
        <dbReference type="ChEBI" id="CHEBI:57856"/>
        <dbReference type="ChEBI" id="CHEBI:59789"/>
        <dbReference type="ChEBI" id="CHEBI:61961"/>
    </reaction>
</comment>
<feature type="binding site" evidence="6">
    <location>
        <position position="156"/>
    </location>
    <ligand>
        <name>S-adenosyl-L-methionine</name>
        <dbReference type="ChEBI" id="CHEBI:59789"/>
    </ligand>
</feature>
<feature type="binding site" evidence="6">
    <location>
        <position position="132"/>
    </location>
    <ligand>
        <name>S-adenosyl-L-methionine</name>
        <dbReference type="ChEBI" id="CHEBI:59789"/>
    </ligand>
</feature>
<accession>A0A7L5BZL9</accession>
<feature type="binding site" evidence="6">
    <location>
        <position position="225"/>
    </location>
    <ligand>
        <name>S-adenosyl-L-methionine</name>
        <dbReference type="ChEBI" id="CHEBI:59789"/>
    </ligand>
</feature>
<feature type="binding site" evidence="6">
    <location>
        <position position="178"/>
    </location>
    <ligand>
        <name>S-adenosyl-L-methionine</name>
        <dbReference type="ChEBI" id="CHEBI:59789"/>
    </ligand>
</feature>
<dbReference type="Pfam" id="PF06325">
    <property type="entry name" value="PrmA"/>
    <property type="match status" value="1"/>
</dbReference>
<keyword evidence="5 6" id="KW-0949">S-adenosyl-L-methionine</keyword>
<dbReference type="InterPro" id="IPR050078">
    <property type="entry name" value="Ribosomal_L11_MeTrfase_PrmA"/>
</dbReference>
<protein>
    <recommendedName>
        <fullName evidence="6">Ribosomal protein L11 methyltransferase</fullName>
        <shortName evidence="6">L11 Mtase</shortName>
        <ecNumber evidence="6">2.1.1.-</ecNumber>
    </recommendedName>
</protein>
<dbReference type="GO" id="GO:0032259">
    <property type="term" value="P:methylation"/>
    <property type="evidence" value="ECO:0007669"/>
    <property type="project" value="UniProtKB-KW"/>
</dbReference>
<dbReference type="AlphaFoldDB" id="A0A7L5BZL9"/>
<dbReference type="PANTHER" id="PTHR43648:SF1">
    <property type="entry name" value="ELECTRON TRANSFER FLAVOPROTEIN BETA SUBUNIT LYSINE METHYLTRANSFERASE"/>
    <property type="match status" value="1"/>
</dbReference>
<keyword evidence="8" id="KW-1185">Reference proteome</keyword>
<evidence type="ECO:0000256" key="2">
    <source>
        <dbReference type="ARBA" id="ARBA00022490"/>
    </source>
</evidence>
<dbReference type="GO" id="GO:0005737">
    <property type="term" value="C:cytoplasm"/>
    <property type="evidence" value="ECO:0007669"/>
    <property type="project" value="UniProtKB-SubCell"/>
</dbReference>
<evidence type="ECO:0000256" key="3">
    <source>
        <dbReference type="ARBA" id="ARBA00022603"/>
    </source>
</evidence>
<dbReference type="EC" id="2.1.1.-" evidence="6"/>
<dbReference type="CDD" id="cd02440">
    <property type="entry name" value="AdoMet_MTases"/>
    <property type="match status" value="1"/>
</dbReference>
<comment type="function">
    <text evidence="6">Methylates ribosomal protein L11.</text>
</comment>
<name>A0A7L5BZL9_9RHOB</name>
<dbReference type="GO" id="GO:0008276">
    <property type="term" value="F:protein methyltransferase activity"/>
    <property type="evidence" value="ECO:0007669"/>
    <property type="project" value="UniProtKB-UniRule"/>
</dbReference>
<evidence type="ECO:0000256" key="1">
    <source>
        <dbReference type="ARBA" id="ARBA00009741"/>
    </source>
</evidence>
<evidence type="ECO:0000256" key="4">
    <source>
        <dbReference type="ARBA" id="ARBA00022679"/>
    </source>
</evidence>
<reference evidence="7 8" key="1">
    <citation type="submission" date="2020-02" db="EMBL/GenBank/DDBJ databases">
        <title>complete genome sequence of Rhodobacteraceae bacterium.</title>
        <authorList>
            <person name="Park J."/>
            <person name="Kim Y.-S."/>
            <person name="Kim K.-H."/>
        </authorList>
    </citation>
    <scope>NUCLEOTIDE SEQUENCE [LARGE SCALE GENOMIC DNA]</scope>
    <source>
        <strain evidence="7 8">RR4-56</strain>
    </source>
</reference>
<sequence length="288" mass="30321">MTTYSAITTLKGVAAAEAMTVAAEGMDPAPYGVGYLEIEDGSGLFEVAAYFTERPDPGQLALCAAAFGARAFTLSEIGERDWVSEVQRELTPVVAGRFLVHGSHDRGAAKRARHPLEIEAAMAFGTGHHGTTRGCLMALHLLAKSGFRPRRIADIGAGTAVLAMAAASVWKRRCLASDIDEVAVATARANARANRLGPLIATARAAGFAAPRVRADAPYDLILANILANPLKRMAGAMRAHLAPGGVIVLSGILNEQRAGVEAVYRAHGFARIRIGRDGDWSTLVLQG</sequence>
<evidence type="ECO:0000256" key="6">
    <source>
        <dbReference type="HAMAP-Rule" id="MF_00735"/>
    </source>
</evidence>
<proteinExistence type="inferred from homology"/>
<keyword evidence="2 6" id="KW-0963">Cytoplasm</keyword>
<keyword evidence="4 6" id="KW-0808">Transferase</keyword>